<evidence type="ECO:0000256" key="10">
    <source>
        <dbReference type="ARBA" id="ARBA00023235"/>
    </source>
</evidence>
<gene>
    <name evidence="16" type="ORF">BEK98_32920</name>
</gene>
<evidence type="ECO:0000256" key="5">
    <source>
        <dbReference type="ARBA" id="ARBA00022806"/>
    </source>
</evidence>
<dbReference type="OrthoDB" id="9804325at2"/>
<dbReference type="InterPro" id="IPR014001">
    <property type="entry name" value="Helicase_ATP-bd"/>
</dbReference>
<dbReference type="Pfam" id="PF01336">
    <property type="entry name" value="tRNA_anti-codon"/>
    <property type="match status" value="1"/>
</dbReference>
<dbReference type="RefSeq" id="WP_094220534.1">
    <property type="nucleotide sequence ID" value="NZ_MCGQ01000034.1"/>
</dbReference>
<evidence type="ECO:0000256" key="3">
    <source>
        <dbReference type="ARBA" id="ARBA00022763"/>
    </source>
</evidence>
<evidence type="ECO:0000256" key="11">
    <source>
        <dbReference type="ARBA" id="ARBA00034617"/>
    </source>
</evidence>
<evidence type="ECO:0000256" key="12">
    <source>
        <dbReference type="ARBA" id="ARBA00048988"/>
    </source>
</evidence>
<dbReference type="PANTHER" id="PTHR47964">
    <property type="entry name" value="ATP-DEPENDENT DNA HELICASE HOMOLOG RECG, CHLOROPLASTIC"/>
    <property type="match status" value="1"/>
</dbReference>
<keyword evidence="7" id="KW-0238">DNA-binding</keyword>
<name>A0A233S4X5_STRDA</name>
<dbReference type="NCBIfam" id="TIGR00643">
    <property type="entry name" value="recG"/>
    <property type="match status" value="1"/>
</dbReference>
<evidence type="ECO:0000256" key="2">
    <source>
        <dbReference type="ARBA" id="ARBA00022741"/>
    </source>
</evidence>
<dbReference type="GO" id="GO:0043138">
    <property type="term" value="F:3'-5' DNA helicase activity"/>
    <property type="evidence" value="ECO:0007669"/>
    <property type="project" value="UniProtKB-EC"/>
</dbReference>
<dbReference type="Gene3D" id="2.40.50.140">
    <property type="entry name" value="Nucleic acid-binding proteins"/>
    <property type="match status" value="1"/>
</dbReference>
<reference evidence="16 17" key="1">
    <citation type="submission" date="2016-07" db="EMBL/GenBank/DDBJ databases">
        <title>Draft genome of Streptomyces diastatochromogenes.</title>
        <authorList>
            <person name="Podduturi R."/>
            <person name="Lukassen M.B."/>
            <person name="Clausen N."/>
            <person name="Nielsen J.L."/>
            <person name="Jorgensen N.O."/>
        </authorList>
    </citation>
    <scope>NUCLEOTIDE SEQUENCE [LARGE SCALE GENOMIC DNA]</scope>
    <source>
        <strain evidence="16 17">DSM 40608</strain>
    </source>
</reference>
<dbReference type="SUPFAM" id="SSF52540">
    <property type="entry name" value="P-loop containing nucleoside triphosphate hydrolases"/>
    <property type="match status" value="2"/>
</dbReference>
<keyword evidence="4 13" id="KW-0378">Hydrolase</keyword>
<dbReference type="PROSITE" id="PS51192">
    <property type="entry name" value="HELICASE_ATP_BIND_1"/>
    <property type="match status" value="1"/>
</dbReference>
<evidence type="ECO:0000259" key="14">
    <source>
        <dbReference type="PROSITE" id="PS51192"/>
    </source>
</evidence>
<dbReference type="GO" id="GO:0006281">
    <property type="term" value="P:DNA repair"/>
    <property type="evidence" value="ECO:0007669"/>
    <property type="project" value="UniProtKB-UniRule"/>
</dbReference>
<dbReference type="InterPro" id="IPR045562">
    <property type="entry name" value="RecG_dom3_C"/>
</dbReference>
<feature type="domain" description="Helicase C-terminal" evidence="15">
    <location>
        <begin position="484"/>
        <end position="663"/>
    </location>
</feature>
<dbReference type="InterPro" id="IPR001650">
    <property type="entry name" value="Helicase_C-like"/>
</dbReference>
<protein>
    <recommendedName>
        <fullName evidence="13">ATP-dependent DNA helicase RecG</fullName>
        <ecNumber evidence="13">5.6.2.4</ecNumber>
    </recommendedName>
</protein>
<dbReference type="FunFam" id="2.40.50.140:FF:000186">
    <property type="entry name" value="ATP-dependent DNA helicase RecG"/>
    <property type="match status" value="1"/>
</dbReference>
<dbReference type="GO" id="GO:0003677">
    <property type="term" value="F:DNA binding"/>
    <property type="evidence" value="ECO:0007669"/>
    <property type="project" value="UniProtKB-KW"/>
</dbReference>
<dbReference type="GO" id="GO:0006310">
    <property type="term" value="P:DNA recombination"/>
    <property type="evidence" value="ECO:0007669"/>
    <property type="project" value="UniProtKB-UniRule"/>
</dbReference>
<dbReference type="Pfam" id="PF00271">
    <property type="entry name" value="Helicase_C"/>
    <property type="match status" value="1"/>
</dbReference>
<dbReference type="GO" id="GO:0016887">
    <property type="term" value="F:ATP hydrolysis activity"/>
    <property type="evidence" value="ECO:0007669"/>
    <property type="project" value="RHEA"/>
</dbReference>
<evidence type="ECO:0000259" key="15">
    <source>
        <dbReference type="PROSITE" id="PS51194"/>
    </source>
</evidence>
<comment type="function">
    <text evidence="13">Plays a critical role in recombination and DNA repair. Helps process Holliday junction intermediates to mature products by catalyzing branch migration. Has replication fork regression activity, unwinds stalled or blocked replication forks to make a HJ that can be resolved. Has a DNA unwinding activity characteristic of a DNA helicase with 3'-5' polarity.</text>
</comment>
<proteinExistence type="inferred from homology"/>
<dbReference type="CDD" id="cd04488">
    <property type="entry name" value="RecG_wedge_OBF"/>
    <property type="match status" value="1"/>
</dbReference>
<keyword evidence="10" id="KW-0413">Isomerase</keyword>
<evidence type="ECO:0000256" key="6">
    <source>
        <dbReference type="ARBA" id="ARBA00022840"/>
    </source>
</evidence>
<comment type="catalytic activity">
    <reaction evidence="12 13">
        <text>ATP + H2O = ADP + phosphate + H(+)</text>
        <dbReference type="Rhea" id="RHEA:13065"/>
        <dbReference type="ChEBI" id="CHEBI:15377"/>
        <dbReference type="ChEBI" id="CHEBI:15378"/>
        <dbReference type="ChEBI" id="CHEBI:30616"/>
        <dbReference type="ChEBI" id="CHEBI:43474"/>
        <dbReference type="ChEBI" id="CHEBI:456216"/>
        <dbReference type="EC" id="5.6.2.4"/>
    </reaction>
</comment>
<dbReference type="PROSITE" id="PS51194">
    <property type="entry name" value="HELICASE_CTER"/>
    <property type="match status" value="1"/>
</dbReference>
<evidence type="ECO:0000256" key="9">
    <source>
        <dbReference type="ARBA" id="ARBA00023204"/>
    </source>
</evidence>
<dbReference type="SUPFAM" id="SSF50249">
    <property type="entry name" value="Nucleic acid-binding proteins"/>
    <property type="match status" value="1"/>
</dbReference>
<keyword evidence="8 13" id="KW-0233">DNA recombination</keyword>
<evidence type="ECO:0000256" key="1">
    <source>
        <dbReference type="ARBA" id="ARBA00007504"/>
    </source>
</evidence>
<evidence type="ECO:0000313" key="17">
    <source>
        <dbReference type="Proteomes" id="UP000215483"/>
    </source>
</evidence>
<keyword evidence="9 13" id="KW-0234">DNA repair</keyword>
<dbReference type="InterPro" id="IPR011545">
    <property type="entry name" value="DEAD/DEAH_box_helicase_dom"/>
</dbReference>
<comment type="catalytic activity">
    <reaction evidence="11 13">
        <text>Couples ATP hydrolysis with the unwinding of duplex DNA by translocating in the 3'-5' direction.</text>
        <dbReference type="EC" id="5.6.2.4"/>
    </reaction>
</comment>
<evidence type="ECO:0000256" key="8">
    <source>
        <dbReference type="ARBA" id="ARBA00023172"/>
    </source>
</evidence>
<evidence type="ECO:0000256" key="4">
    <source>
        <dbReference type="ARBA" id="ARBA00022801"/>
    </source>
</evidence>
<sequence length="736" mass="79810">MDLVPALEEPLKKVLGPATAKVMAEHLGLHTVGDLLHHYPRRYEERGQLTHLADLPMDEHVTVVAQVADARLHTFASAKAPRGKGQRLEVTITDGSGRLQLVFFGNGVHKPHKELLPGTRAMFAGKVSVFNRRLQLAHPAYELLRGDRDETVETWAGALIPIYPATAKLESWKIGKAVQTVLPSAQEALDPLPPGLREGRGLVTLPEALLKIHRPHTKADIADARSRLKWDEAFVLQVALARRRYADSQLPAVPRSPKPDGILTAFDDRLPFTLTEGQQKVSKEIFDDLATEHPMHRLLQGEVGSGKTMVALRAMLAVVDTGGQAAMLAPTEVLAQQHHRSVVEMMGELAEGGMLGGAEHSTKIVLLTGSMGAAARRQALLDLVTGEAGIVIGTHALIEDKVQFHDLGLVVVDEQHRFGVEQRDALRGKGKQPPHLLVMTATPIPRTVAMTVFGDLETSVLDQLPAGRSPIATHVVPAADKPHFLARAWERVREEVGNGHQAYVVCPRIGDDIDEAADPKKAKKSPEDEAEKRPPLAVLDVADQLAKGPLQGLGVEVLHGRMHPDDKDAVMRRFAAGETDVLVATTVIEVGVNVPNATAMVIMDADRFGVSQLHQLRGRVGRGSAPGLCLLVSEMPEASAARQRLNAVASTLDGFELSRIDLEQRREGDVLGQAQSGARTSLRVLAVIEDEEVIAEAREEAVEVVAADPELTNLPGLRTALDALVDEEREQYLEKG</sequence>
<feature type="domain" description="Helicase ATP-binding" evidence="14">
    <location>
        <begin position="288"/>
        <end position="461"/>
    </location>
</feature>
<keyword evidence="6 13" id="KW-0067">ATP-binding</keyword>
<dbReference type="Pfam" id="PF00270">
    <property type="entry name" value="DEAD"/>
    <property type="match status" value="1"/>
</dbReference>
<dbReference type="EMBL" id="MCGQ01000034">
    <property type="protein sequence ID" value="OXY90721.1"/>
    <property type="molecule type" value="Genomic_DNA"/>
</dbReference>
<dbReference type="Pfam" id="PF19833">
    <property type="entry name" value="RecG_dom3_C"/>
    <property type="match status" value="1"/>
</dbReference>
<dbReference type="InterPro" id="IPR047112">
    <property type="entry name" value="RecG/Mfd"/>
</dbReference>
<dbReference type="InterPro" id="IPR004609">
    <property type="entry name" value="ATP-dep_DNA_helicase_RecG"/>
</dbReference>
<dbReference type="InterPro" id="IPR004365">
    <property type="entry name" value="NA-bd_OB_tRNA"/>
</dbReference>
<keyword evidence="2 13" id="KW-0547">Nucleotide-binding</keyword>
<keyword evidence="17" id="KW-1185">Reference proteome</keyword>
<dbReference type="InterPro" id="IPR012340">
    <property type="entry name" value="NA-bd_OB-fold"/>
</dbReference>
<dbReference type="PANTHER" id="PTHR47964:SF1">
    <property type="entry name" value="ATP-DEPENDENT DNA HELICASE HOMOLOG RECG, CHLOROPLASTIC"/>
    <property type="match status" value="1"/>
</dbReference>
<dbReference type="Gene3D" id="3.40.50.300">
    <property type="entry name" value="P-loop containing nucleotide triphosphate hydrolases"/>
    <property type="match status" value="2"/>
</dbReference>
<evidence type="ECO:0000256" key="7">
    <source>
        <dbReference type="ARBA" id="ARBA00023125"/>
    </source>
</evidence>
<dbReference type="InterPro" id="IPR027417">
    <property type="entry name" value="P-loop_NTPase"/>
</dbReference>
<keyword evidence="5 13" id="KW-0347">Helicase</keyword>
<evidence type="ECO:0000313" key="16">
    <source>
        <dbReference type="EMBL" id="OXY90721.1"/>
    </source>
</evidence>
<dbReference type="CDD" id="cd17992">
    <property type="entry name" value="DEXHc_RecG"/>
    <property type="match status" value="1"/>
</dbReference>
<accession>A0A233S4X5</accession>
<evidence type="ECO:0000256" key="13">
    <source>
        <dbReference type="RuleBase" id="RU363016"/>
    </source>
</evidence>
<dbReference type="GO" id="GO:0005524">
    <property type="term" value="F:ATP binding"/>
    <property type="evidence" value="ECO:0007669"/>
    <property type="project" value="UniProtKB-KW"/>
</dbReference>
<dbReference type="Proteomes" id="UP000215483">
    <property type="component" value="Unassembled WGS sequence"/>
</dbReference>
<dbReference type="NCBIfam" id="NF008167">
    <property type="entry name" value="PRK10917.2-1"/>
    <property type="match status" value="1"/>
</dbReference>
<dbReference type="SMART" id="SM00487">
    <property type="entry name" value="DEXDc"/>
    <property type="match status" value="1"/>
</dbReference>
<comment type="similarity">
    <text evidence="1 13">Belongs to the helicase family. RecG subfamily.</text>
</comment>
<dbReference type="SMART" id="SM00490">
    <property type="entry name" value="HELICc"/>
    <property type="match status" value="1"/>
</dbReference>
<comment type="caution">
    <text evidence="16">The sequence shown here is derived from an EMBL/GenBank/DDBJ whole genome shotgun (WGS) entry which is preliminary data.</text>
</comment>
<dbReference type="AlphaFoldDB" id="A0A233S4X5"/>
<organism evidence="16 17">
    <name type="scientific">Streptomyces diastatochromogenes</name>
    <dbReference type="NCBI Taxonomy" id="42236"/>
    <lineage>
        <taxon>Bacteria</taxon>
        <taxon>Bacillati</taxon>
        <taxon>Actinomycetota</taxon>
        <taxon>Actinomycetes</taxon>
        <taxon>Kitasatosporales</taxon>
        <taxon>Streptomycetaceae</taxon>
        <taxon>Streptomyces</taxon>
    </lineage>
</organism>
<dbReference type="EC" id="5.6.2.4" evidence="13"/>
<keyword evidence="3 13" id="KW-0227">DNA damage</keyword>